<organism evidence="3 4">
    <name type="scientific">Nocardia tenerifensis</name>
    <dbReference type="NCBI Taxonomy" id="228006"/>
    <lineage>
        <taxon>Bacteria</taxon>
        <taxon>Bacillati</taxon>
        <taxon>Actinomycetota</taxon>
        <taxon>Actinomycetes</taxon>
        <taxon>Mycobacteriales</taxon>
        <taxon>Nocardiaceae</taxon>
        <taxon>Nocardia</taxon>
    </lineage>
</organism>
<dbReference type="InterPro" id="IPR032466">
    <property type="entry name" value="Metal_Hydrolase"/>
</dbReference>
<dbReference type="NCBIfam" id="TIGR02022">
    <property type="entry name" value="hutF"/>
    <property type="match status" value="1"/>
</dbReference>
<gene>
    <name evidence="3" type="ORF">DFR70_13115</name>
</gene>
<dbReference type="InterPro" id="IPR011059">
    <property type="entry name" value="Metal-dep_hydrolase_composite"/>
</dbReference>
<keyword evidence="1" id="KW-0378">Hydrolase</keyword>
<evidence type="ECO:0000313" key="3">
    <source>
        <dbReference type="EMBL" id="PXX52694.1"/>
    </source>
</evidence>
<proteinExistence type="predicted"/>
<comment type="caution">
    <text evidence="3">The sequence shown here is derived from an EMBL/GenBank/DDBJ whole genome shotgun (WGS) entry which is preliminary data.</text>
</comment>
<dbReference type="EMBL" id="QJKF01000031">
    <property type="protein sequence ID" value="PXX52694.1"/>
    <property type="molecule type" value="Genomic_DNA"/>
</dbReference>
<dbReference type="PANTHER" id="PTHR43794:SF11">
    <property type="entry name" value="AMIDOHYDROLASE-RELATED DOMAIN-CONTAINING PROTEIN"/>
    <property type="match status" value="1"/>
</dbReference>
<sequence>MSTYWAEHAWLPDGVAAAVTIEVDGAAIRAVTRDTERSGTVLPGLTIPGFANAHSHAFHRALRGRTQHDRGTFWTWRERMYAVAERLDPDSYYRLARGVYAEMVLAGYTSVGEFHYLHHARGGVRYADPNAMSAALAAAAEDAGIRLTLLDTCYLAGGFGVDPDERQRRFSDGDAHAWAERAAAFTPRQELVRTGVAAHSVRAVPAAALPVVAAAAGGRPVHVHLSEQPAENADCLAAHGRTPTALLAEAGLLSPDAVAVHATHLTDADIGLLAQSRTRACFCPTTERDLGDGIGPARALADAGVGLCLGTDSHAVIDAFEEWRALELGERLAARARGRFTPAELYRAATDHASIGWPEAGRIAPGAAADLVTVDLDSIRTAGTAPAAALFAATASDVRSVLVAGRPVVADRRHLRVDHPETVLREEIEALCRP</sequence>
<dbReference type="InterPro" id="IPR006680">
    <property type="entry name" value="Amidohydro-rel"/>
</dbReference>
<keyword evidence="4" id="KW-1185">Reference proteome</keyword>
<feature type="domain" description="Amidohydrolase-related" evidence="2">
    <location>
        <begin position="47"/>
        <end position="408"/>
    </location>
</feature>
<evidence type="ECO:0000259" key="2">
    <source>
        <dbReference type="Pfam" id="PF01979"/>
    </source>
</evidence>
<dbReference type="Pfam" id="PF01979">
    <property type="entry name" value="Amidohydro_1"/>
    <property type="match status" value="1"/>
</dbReference>
<evidence type="ECO:0000256" key="1">
    <source>
        <dbReference type="ARBA" id="ARBA00022801"/>
    </source>
</evidence>
<dbReference type="PANTHER" id="PTHR43794">
    <property type="entry name" value="AMINOHYDROLASE SSNA-RELATED"/>
    <property type="match status" value="1"/>
</dbReference>
<dbReference type="InterPro" id="IPR050287">
    <property type="entry name" value="MTA/SAH_deaminase"/>
</dbReference>
<dbReference type="GO" id="GO:0016810">
    <property type="term" value="F:hydrolase activity, acting on carbon-nitrogen (but not peptide) bonds"/>
    <property type="evidence" value="ECO:0007669"/>
    <property type="project" value="InterPro"/>
</dbReference>
<dbReference type="Proteomes" id="UP000247569">
    <property type="component" value="Unassembled WGS sequence"/>
</dbReference>
<dbReference type="Gene3D" id="3.20.20.140">
    <property type="entry name" value="Metal-dependent hydrolases"/>
    <property type="match status" value="1"/>
</dbReference>
<dbReference type="InterPro" id="IPR010252">
    <property type="entry name" value="HutF"/>
</dbReference>
<dbReference type="SUPFAM" id="SSF51556">
    <property type="entry name" value="Metallo-dependent hydrolases"/>
    <property type="match status" value="1"/>
</dbReference>
<protein>
    <submittedName>
        <fullName evidence="3">Formiminoglutamate deiminase</fullName>
    </submittedName>
</protein>
<reference evidence="3 4" key="1">
    <citation type="submission" date="2018-05" db="EMBL/GenBank/DDBJ databases">
        <title>Genomic Encyclopedia of Type Strains, Phase IV (KMG-IV): sequencing the most valuable type-strain genomes for metagenomic binning, comparative biology and taxonomic classification.</title>
        <authorList>
            <person name="Goeker M."/>
        </authorList>
    </citation>
    <scope>NUCLEOTIDE SEQUENCE [LARGE SCALE GENOMIC DNA]</scope>
    <source>
        <strain evidence="3 4">DSM 44704</strain>
    </source>
</reference>
<dbReference type="AlphaFoldDB" id="A0A318JQI4"/>
<name>A0A318JQI4_9NOCA</name>
<accession>A0A318JQI4</accession>
<evidence type="ECO:0000313" key="4">
    <source>
        <dbReference type="Proteomes" id="UP000247569"/>
    </source>
</evidence>
<dbReference type="NCBIfam" id="NF006681">
    <property type="entry name" value="PRK09229.1-2"/>
    <property type="match status" value="1"/>
</dbReference>
<dbReference type="Gene3D" id="2.30.40.10">
    <property type="entry name" value="Urease, subunit C, domain 1"/>
    <property type="match status" value="1"/>
</dbReference>
<dbReference type="RefSeq" id="WP_110293996.1">
    <property type="nucleotide sequence ID" value="NZ_QJKF01000031.1"/>
</dbReference>
<dbReference type="SUPFAM" id="SSF51338">
    <property type="entry name" value="Composite domain of metallo-dependent hydrolases"/>
    <property type="match status" value="1"/>
</dbReference>
<dbReference type="OrthoDB" id="3189065at2"/>